<dbReference type="InterPro" id="IPR006696">
    <property type="entry name" value="DUF423"/>
</dbReference>
<comment type="similarity">
    <text evidence="2">Belongs to the UPF0382 family.</text>
</comment>
<feature type="transmembrane region" description="Helical" evidence="6">
    <location>
        <begin position="76"/>
        <end position="96"/>
    </location>
</feature>
<evidence type="ECO:0000256" key="2">
    <source>
        <dbReference type="ARBA" id="ARBA00009694"/>
    </source>
</evidence>
<evidence type="ECO:0000256" key="1">
    <source>
        <dbReference type="ARBA" id="ARBA00004141"/>
    </source>
</evidence>
<dbReference type="Pfam" id="PF04241">
    <property type="entry name" value="DUF423"/>
    <property type="match status" value="1"/>
</dbReference>
<keyword evidence="5 6" id="KW-0472">Membrane</keyword>
<dbReference type="RefSeq" id="WP_161818754.1">
    <property type="nucleotide sequence ID" value="NZ_JAACJS010000012.1"/>
</dbReference>
<accession>A0ABW9ZVF0</accession>
<organism evidence="7 8">
    <name type="scientific">Sediminibacterium roseum</name>
    <dbReference type="NCBI Taxonomy" id="1978412"/>
    <lineage>
        <taxon>Bacteria</taxon>
        <taxon>Pseudomonadati</taxon>
        <taxon>Bacteroidota</taxon>
        <taxon>Chitinophagia</taxon>
        <taxon>Chitinophagales</taxon>
        <taxon>Chitinophagaceae</taxon>
        <taxon>Sediminibacterium</taxon>
    </lineage>
</organism>
<evidence type="ECO:0000256" key="5">
    <source>
        <dbReference type="ARBA" id="ARBA00023136"/>
    </source>
</evidence>
<proteinExistence type="inferred from homology"/>
<evidence type="ECO:0000256" key="4">
    <source>
        <dbReference type="ARBA" id="ARBA00022989"/>
    </source>
</evidence>
<name>A0ABW9ZVF0_9BACT</name>
<evidence type="ECO:0000256" key="3">
    <source>
        <dbReference type="ARBA" id="ARBA00022692"/>
    </source>
</evidence>
<feature type="transmembrane region" description="Helical" evidence="6">
    <location>
        <begin position="47"/>
        <end position="64"/>
    </location>
</feature>
<evidence type="ECO:0000313" key="8">
    <source>
        <dbReference type="Proteomes" id="UP000753802"/>
    </source>
</evidence>
<dbReference type="EMBL" id="JAACJS010000012">
    <property type="protein sequence ID" value="NCI50460.1"/>
    <property type="molecule type" value="Genomic_DNA"/>
</dbReference>
<sequence length="130" mass="14155">MHKRFLVIAAFMGALAVILGAFAAHKLKELLTDEKMLNAFETAVRYQFYHVFALALTGVLYGQYPGKLMKAAGQLFILGTLFFSGSLYLLAFGEVLEVPMKWAGPVTPLGGLLLVAGWICLAFGLVKKKA</sequence>
<gene>
    <name evidence="7" type="ORF">GWC95_11040</name>
</gene>
<keyword evidence="4 6" id="KW-1133">Transmembrane helix</keyword>
<keyword evidence="3 6" id="KW-0812">Transmembrane</keyword>
<comment type="caution">
    <text evidence="7">The sequence shown here is derived from an EMBL/GenBank/DDBJ whole genome shotgun (WGS) entry which is preliminary data.</text>
</comment>
<comment type="subcellular location">
    <subcellularLocation>
        <location evidence="1">Membrane</location>
        <topology evidence="1">Multi-pass membrane protein</topology>
    </subcellularLocation>
</comment>
<dbReference type="Proteomes" id="UP000753802">
    <property type="component" value="Unassembled WGS sequence"/>
</dbReference>
<keyword evidence="8" id="KW-1185">Reference proteome</keyword>
<reference evidence="7 8" key="1">
    <citation type="submission" date="2020-01" db="EMBL/GenBank/DDBJ databases">
        <title>Genome analysis.</title>
        <authorList>
            <person name="Wu S."/>
            <person name="Wang G."/>
        </authorList>
    </citation>
    <scope>NUCLEOTIDE SEQUENCE [LARGE SCALE GENOMIC DNA]</scope>
    <source>
        <strain evidence="7 8">SYL130</strain>
    </source>
</reference>
<evidence type="ECO:0000313" key="7">
    <source>
        <dbReference type="EMBL" id="NCI50460.1"/>
    </source>
</evidence>
<evidence type="ECO:0000256" key="6">
    <source>
        <dbReference type="SAM" id="Phobius"/>
    </source>
</evidence>
<dbReference type="PANTHER" id="PTHR43461:SF1">
    <property type="entry name" value="TRANSMEMBRANE PROTEIN 256"/>
    <property type="match status" value="1"/>
</dbReference>
<feature type="transmembrane region" description="Helical" evidence="6">
    <location>
        <begin position="102"/>
        <end position="126"/>
    </location>
</feature>
<dbReference type="PANTHER" id="PTHR43461">
    <property type="entry name" value="TRANSMEMBRANE PROTEIN 256"/>
    <property type="match status" value="1"/>
</dbReference>
<protein>
    <submittedName>
        <fullName evidence="7">DUF423 domain-containing protein</fullName>
    </submittedName>
</protein>